<proteinExistence type="predicted"/>
<evidence type="ECO:0000256" key="1">
    <source>
        <dbReference type="ARBA" id="ARBA00022801"/>
    </source>
</evidence>
<keyword evidence="8" id="KW-1185">Reference proteome</keyword>
<dbReference type="InterPro" id="IPR016035">
    <property type="entry name" value="Acyl_Trfase/lysoPLipase"/>
</dbReference>
<organism evidence="6 9">
    <name type="scientific">Myxococcus fulvus</name>
    <dbReference type="NCBI Taxonomy" id="33"/>
    <lineage>
        <taxon>Bacteria</taxon>
        <taxon>Pseudomonadati</taxon>
        <taxon>Myxococcota</taxon>
        <taxon>Myxococcia</taxon>
        <taxon>Myxococcales</taxon>
        <taxon>Cystobacterineae</taxon>
        <taxon>Myxococcaceae</taxon>
        <taxon>Myxococcus</taxon>
    </lineage>
</organism>
<evidence type="ECO:0000313" key="9">
    <source>
        <dbReference type="Proteomes" id="UP000321514"/>
    </source>
</evidence>
<evidence type="ECO:0000259" key="5">
    <source>
        <dbReference type="PROSITE" id="PS51635"/>
    </source>
</evidence>
<evidence type="ECO:0000313" key="7">
    <source>
        <dbReference type="EMBL" id="SET88621.1"/>
    </source>
</evidence>
<reference evidence="7 8" key="1">
    <citation type="submission" date="2016-10" db="EMBL/GenBank/DDBJ databases">
        <authorList>
            <person name="Varghese N."/>
            <person name="Submissions S."/>
        </authorList>
    </citation>
    <scope>NUCLEOTIDE SEQUENCE [LARGE SCALE GENOMIC DNA]</scope>
    <source>
        <strain evidence="7 8">DSM 16525</strain>
    </source>
</reference>
<protein>
    <submittedName>
        <fullName evidence="7">NTE family protein</fullName>
    </submittedName>
</protein>
<dbReference type="Gene3D" id="3.40.1090.10">
    <property type="entry name" value="Cytosolic phospholipase A2 catalytic domain"/>
    <property type="match status" value="1"/>
</dbReference>
<dbReference type="OrthoDB" id="5290098at2"/>
<evidence type="ECO:0000256" key="2">
    <source>
        <dbReference type="ARBA" id="ARBA00022963"/>
    </source>
</evidence>
<dbReference type="Pfam" id="PF01734">
    <property type="entry name" value="Patatin"/>
    <property type="match status" value="1"/>
</dbReference>
<dbReference type="PROSITE" id="PS51635">
    <property type="entry name" value="PNPLA"/>
    <property type="match status" value="1"/>
</dbReference>
<feature type="short sequence motif" description="GXGXXG" evidence="4">
    <location>
        <begin position="12"/>
        <end position="17"/>
    </location>
</feature>
<feature type="active site" description="Proton acceptor" evidence="4">
    <location>
        <position position="161"/>
    </location>
</feature>
<name>A0A511TF78_MYXFU</name>
<dbReference type="SUPFAM" id="SSF52151">
    <property type="entry name" value="FabD/lysophospholipase-like"/>
    <property type="match status" value="1"/>
</dbReference>
<gene>
    <name evidence="6" type="ORF">MFU01_78660</name>
    <name evidence="7" type="ORF">SAMN05443572_103665</name>
</gene>
<keyword evidence="1 4" id="KW-0378">Hydrolase</keyword>
<dbReference type="STRING" id="1334629.MFUL124B02_21940"/>
<dbReference type="GO" id="GO:0016787">
    <property type="term" value="F:hydrolase activity"/>
    <property type="evidence" value="ECO:0007669"/>
    <property type="project" value="UniProtKB-UniRule"/>
</dbReference>
<dbReference type="EMBL" id="FOIB01000003">
    <property type="protein sequence ID" value="SET88621.1"/>
    <property type="molecule type" value="Genomic_DNA"/>
</dbReference>
<feature type="domain" description="PNPLA" evidence="5">
    <location>
        <begin position="8"/>
        <end position="174"/>
    </location>
</feature>
<dbReference type="EMBL" id="BJXR01000069">
    <property type="protein sequence ID" value="GEN12829.1"/>
    <property type="molecule type" value="Genomic_DNA"/>
</dbReference>
<evidence type="ECO:0000313" key="6">
    <source>
        <dbReference type="EMBL" id="GEN12829.1"/>
    </source>
</evidence>
<feature type="short sequence motif" description="GXSXG" evidence="4">
    <location>
        <begin position="40"/>
        <end position="44"/>
    </location>
</feature>
<dbReference type="InterPro" id="IPR050301">
    <property type="entry name" value="NTE"/>
</dbReference>
<dbReference type="PANTHER" id="PTHR14226:SF57">
    <property type="entry name" value="BLR7027 PROTEIN"/>
    <property type="match status" value="1"/>
</dbReference>
<dbReference type="AlphaFoldDB" id="A0A511TF78"/>
<feature type="short sequence motif" description="DGA/G" evidence="4">
    <location>
        <begin position="161"/>
        <end position="163"/>
    </location>
</feature>
<dbReference type="InterPro" id="IPR002641">
    <property type="entry name" value="PNPLA_dom"/>
</dbReference>
<evidence type="ECO:0000256" key="4">
    <source>
        <dbReference type="PROSITE-ProRule" id="PRU01161"/>
    </source>
</evidence>
<dbReference type="RefSeq" id="WP_074952812.1">
    <property type="nucleotide sequence ID" value="NZ_BJXR01000069.1"/>
</dbReference>
<dbReference type="Proteomes" id="UP000183760">
    <property type="component" value="Unassembled WGS sequence"/>
</dbReference>
<sequence length="314" mass="34706">MSDRPATLVLSGGGGKGAFQVGAERVLREVHGFRWERVFGVSVGALNGAVIAQREYERLTHLWMNLRESDVYRRFPWLVVALRIGVLNKLGIYDNTPLRDLVERNLAGRPFAIPAHVGRVSLTSGQYELVSSDASDFLSAVWQSATMPVIWEPIGPQAIVDGGLRNVTPLGDALGYAPTEIVVIACSSSRLEPVRHPANILDVARRSLTDITLNEILMNDVDVFVRINDMVRQAHEQGTSLRAPDGKPYVYCRITVIEPTAPMGDTLDFSPEMIRMRMRHGEDRARAVMRPTGVGPGERMPPRIAAQLEPILHS</sequence>
<feature type="active site" description="Nucleophile" evidence="4">
    <location>
        <position position="42"/>
    </location>
</feature>
<evidence type="ECO:0000313" key="8">
    <source>
        <dbReference type="Proteomes" id="UP000183760"/>
    </source>
</evidence>
<dbReference type="GO" id="GO:0016042">
    <property type="term" value="P:lipid catabolic process"/>
    <property type="evidence" value="ECO:0007669"/>
    <property type="project" value="UniProtKB-UniRule"/>
</dbReference>
<dbReference type="PANTHER" id="PTHR14226">
    <property type="entry name" value="NEUROPATHY TARGET ESTERASE/SWISS CHEESE D.MELANOGASTER"/>
    <property type="match status" value="1"/>
</dbReference>
<accession>A0A511TF78</accession>
<keyword evidence="2 4" id="KW-0442">Lipid degradation</keyword>
<reference evidence="6 9" key="2">
    <citation type="submission" date="2019-07" db="EMBL/GenBank/DDBJ databases">
        <title>Whole genome shotgun sequence of Myxococcus fulvus NBRC 100333.</title>
        <authorList>
            <person name="Hosoyama A."/>
            <person name="Uohara A."/>
            <person name="Ohji S."/>
            <person name="Ichikawa N."/>
        </authorList>
    </citation>
    <scope>NUCLEOTIDE SEQUENCE [LARGE SCALE GENOMIC DNA]</scope>
    <source>
        <strain evidence="6 9">NBRC 100333</strain>
    </source>
</reference>
<dbReference type="Proteomes" id="UP000321514">
    <property type="component" value="Unassembled WGS sequence"/>
</dbReference>
<evidence type="ECO:0000256" key="3">
    <source>
        <dbReference type="ARBA" id="ARBA00023098"/>
    </source>
</evidence>
<comment type="caution">
    <text evidence="6">The sequence shown here is derived from an EMBL/GenBank/DDBJ whole genome shotgun (WGS) entry which is preliminary data.</text>
</comment>
<keyword evidence="3 4" id="KW-0443">Lipid metabolism</keyword>